<evidence type="ECO:0000256" key="2">
    <source>
        <dbReference type="ARBA" id="ARBA00022884"/>
    </source>
</evidence>
<dbReference type="RefSeq" id="WP_413279446.1">
    <property type="nucleotide sequence ID" value="NZ_JBHFNT010000194.1"/>
</dbReference>
<accession>A0ABV4WPS0</accession>
<keyword evidence="1" id="KW-0963">Cytoplasm</keyword>
<gene>
    <name evidence="4" type="ORF">ACE1CA_21405</name>
</gene>
<evidence type="ECO:0000256" key="1">
    <source>
        <dbReference type="ARBA" id="ARBA00022490"/>
    </source>
</evidence>
<keyword evidence="2" id="KW-0694">RNA-binding</keyword>
<comment type="caution">
    <text evidence="4">The sequence shown here is derived from an EMBL/GenBank/DDBJ whole genome shotgun (WGS) entry which is preliminary data.</text>
</comment>
<keyword evidence="5" id="KW-1185">Reference proteome</keyword>
<organism evidence="4 5">
    <name type="scientific">Floridaenema evergladense BLCC-F167</name>
    <dbReference type="NCBI Taxonomy" id="3153639"/>
    <lineage>
        <taxon>Bacteria</taxon>
        <taxon>Bacillati</taxon>
        <taxon>Cyanobacteriota</taxon>
        <taxon>Cyanophyceae</taxon>
        <taxon>Oscillatoriophycideae</taxon>
        <taxon>Aerosakkonematales</taxon>
        <taxon>Aerosakkonemataceae</taxon>
        <taxon>Floridanema</taxon>
        <taxon>Floridanema evergladense</taxon>
    </lineage>
</organism>
<dbReference type="Pfam" id="PF13083">
    <property type="entry name" value="KH_KhpA-B"/>
    <property type="match status" value="1"/>
</dbReference>
<reference evidence="4 5" key="1">
    <citation type="submission" date="2024-09" db="EMBL/GenBank/DDBJ databases">
        <title>Floridaenema gen nov. (Aerosakkonemataceae, Aerosakkonematales ord. nov., Cyanobacteria) from benthic tropical and subtropical fresh waters, with the description of four new species.</title>
        <authorList>
            <person name="Moretto J.A."/>
            <person name="Berthold D.E."/>
            <person name="Lefler F.W."/>
            <person name="Huang I.-S."/>
            <person name="Laughinghouse H. IV."/>
        </authorList>
    </citation>
    <scope>NUCLEOTIDE SEQUENCE [LARGE SCALE GENOMIC DNA]</scope>
    <source>
        <strain evidence="4 5">BLCC-F167</strain>
    </source>
</reference>
<dbReference type="EMBL" id="JBHFNT010000194">
    <property type="protein sequence ID" value="MFB2837090.1"/>
    <property type="molecule type" value="Genomic_DNA"/>
</dbReference>
<dbReference type="PANTHER" id="PTHR34654:SF1">
    <property type="entry name" value="RNA-BINDING PROTEIN KHPA"/>
    <property type="match status" value="1"/>
</dbReference>
<protein>
    <submittedName>
        <fullName evidence="4">KH domain-containing protein</fullName>
    </submittedName>
</protein>
<name>A0ABV4WPS0_9CYAN</name>
<evidence type="ECO:0000313" key="5">
    <source>
        <dbReference type="Proteomes" id="UP001576780"/>
    </source>
</evidence>
<evidence type="ECO:0000256" key="3">
    <source>
        <dbReference type="SAM" id="MobiDB-lite"/>
    </source>
</evidence>
<feature type="compositionally biased region" description="Basic and acidic residues" evidence="3">
    <location>
        <begin position="108"/>
        <end position="125"/>
    </location>
</feature>
<sequence>MSSSSYVPQLPSNGSAQPLSITSSPDYPGLVKFLLLPFLESPNSLRVDCEISSTKPKVWIRLAFEGEDKGRVFGRGGRNIQAIRAVIAAAAKLAGQSVYLDIYGGTPAEHESSPPTRDRDRDMGRRPSPRPPSPSRAPHRLRPR</sequence>
<dbReference type="InterPro" id="IPR020627">
    <property type="entry name" value="KhpA"/>
</dbReference>
<dbReference type="PANTHER" id="PTHR34654">
    <property type="entry name" value="UPF0109 PROTEIN SCO5592"/>
    <property type="match status" value="1"/>
</dbReference>
<proteinExistence type="predicted"/>
<evidence type="ECO:0000313" key="4">
    <source>
        <dbReference type="EMBL" id="MFB2837090.1"/>
    </source>
</evidence>
<feature type="region of interest" description="Disordered" evidence="3">
    <location>
        <begin position="104"/>
        <end position="144"/>
    </location>
</feature>
<dbReference type="Proteomes" id="UP001576780">
    <property type="component" value="Unassembled WGS sequence"/>
</dbReference>